<protein>
    <recommendedName>
        <fullName evidence="7">WRKY domain-containing protein</fullName>
    </recommendedName>
</protein>
<dbReference type="FunFam" id="2.20.25.80:FF:000003">
    <property type="entry name" value="WRKY transcription factor 57"/>
    <property type="match status" value="1"/>
</dbReference>
<keyword evidence="5" id="KW-0539">Nucleus</keyword>
<dbReference type="GO" id="GO:0003700">
    <property type="term" value="F:DNA-binding transcription factor activity"/>
    <property type="evidence" value="ECO:0007669"/>
    <property type="project" value="InterPro"/>
</dbReference>
<dbReference type="Gene3D" id="2.20.25.80">
    <property type="entry name" value="WRKY domain"/>
    <property type="match status" value="1"/>
</dbReference>
<dbReference type="OrthoDB" id="693960at2759"/>
<dbReference type="SMART" id="SM00774">
    <property type="entry name" value="WRKY"/>
    <property type="match status" value="1"/>
</dbReference>
<reference evidence="8 9" key="1">
    <citation type="submission" date="2013-10" db="EMBL/GenBank/DDBJ databases">
        <authorList>
            <consortium name="International Citrus Genome Consortium"/>
            <person name="Jenkins J."/>
            <person name="Schmutz J."/>
            <person name="Prochnik S."/>
            <person name="Rokhsar D."/>
            <person name="Gmitter F."/>
            <person name="Ollitrault P."/>
            <person name="Machado M."/>
            <person name="Talon M."/>
            <person name="Wincker P."/>
            <person name="Jaillon O."/>
            <person name="Morgante M."/>
        </authorList>
    </citation>
    <scope>NUCLEOTIDE SEQUENCE</scope>
    <source>
        <strain evidence="9">cv. Clemenules</strain>
    </source>
</reference>
<dbReference type="SUPFAM" id="SSF118290">
    <property type="entry name" value="WRKY DNA-binding domain"/>
    <property type="match status" value="1"/>
</dbReference>
<feature type="compositionally biased region" description="Basic residues" evidence="6">
    <location>
        <begin position="165"/>
        <end position="175"/>
    </location>
</feature>
<name>V4RXW7_CITCL</name>
<dbReference type="Proteomes" id="UP000030687">
    <property type="component" value="Unassembled WGS sequence"/>
</dbReference>
<dbReference type="EMBL" id="KI537036">
    <property type="protein sequence ID" value="ESR32597.1"/>
    <property type="molecule type" value="Genomic_DNA"/>
</dbReference>
<dbReference type="Pfam" id="PF03106">
    <property type="entry name" value="WRKY"/>
    <property type="match status" value="1"/>
</dbReference>
<dbReference type="InterPro" id="IPR044810">
    <property type="entry name" value="WRKY_plant"/>
</dbReference>
<dbReference type="InterPro" id="IPR036576">
    <property type="entry name" value="WRKY_dom_sf"/>
</dbReference>
<feature type="region of interest" description="Disordered" evidence="6">
    <location>
        <begin position="73"/>
        <end position="184"/>
    </location>
</feature>
<sequence>MEKREAETSISMANSTLLSDENPAGGYGLGGIFDMSCEGDKWDAASFGFMDLLNVQNHNTNYNNQDFGGDSFLFSNTLHPPPPAAAPILPPPPPQPSPAPESSEVLNNPATPNSSSISSSSNEAAANNTNNEEQTDTNNNNNNNNKNSSSKAGDDDEQEQDKTKKQLKPKKKNQKKQREPRFAFMTKSDIDHLDDGYRWRKYGQKAVKNSPHPRSYYRCTSAGCGVKKRVERSSEDPTIVVTTYEGQHIHPSPITPRGSIGIMANDHNSTATFGASSSFVIPQPQYLQLHHQQQPYIYSSSPPLNLITSNATSTTANSSFNNPTFSSFVHHHQAERRNTMISPSQASLFHDHGLLQDIVPSQMRNEPKDEHI</sequence>
<dbReference type="GO" id="GO:0005634">
    <property type="term" value="C:nucleus"/>
    <property type="evidence" value="ECO:0007669"/>
    <property type="project" value="UniProtKB-SubCell"/>
</dbReference>
<evidence type="ECO:0000313" key="9">
    <source>
        <dbReference type="Proteomes" id="UP000030687"/>
    </source>
</evidence>
<evidence type="ECO:0000256" key="6">
    <source>
        <dbReference type="SAM" id="MobiDB-lite"/>
    </source>
</evidence>
<dbReference type="AlphaFoldDB" id="V4RXW7"/>
<dbReference type="OMA" id="GQHSHPF"/>
<keyword evidence="3" id="KW-0238">DNA-binding</keyword>
<accession>V4RXW7</accession>
<comment type="subcellular location">
    <subcellularLocation>
        <location evidence="1">Nucleus</location>
    </subcellularLocation>
</comment>
<evidence type="ECO:0000256" key="4">
    <source>
        <dbReference type="ARBA" id="ARBA00023163"/>
    </source>
</evidence>
<feature type="compositionally biased region" description="Low complexity" evidence="6">
    <location>
        <begin position="107"/>
        <end position="150"/>
    </location>
</feature>
<organism evidence="8 9">
    <name type="scientific">Citrus clementina</name>
    <name type="common">Clementine</name>
    <name type="synonym">Citrus deliciosa x Citrus sinensis</name>
    <dbReference type="NCBI Taxonomy" id="85681"/>
    <lineage>
        <taxon>Eukaryota</taxon>
        <taxon>Viridiplantae</taxon>
        <taxon>Streptophyta</taxon>
        <taxon>Embryophyta</taxon>
        <taxon>Tracheophyta</taxon>
        <taxon>Spermatophyta</taxon>
        <taxon>Magnoliopsida</taxon>
        <taxon>eudicotyledons</taxon>
        <taxon>Gunneridae</taxon>
        <taxon>Pentapetalae</taxon>
        <taxon>rosids</taxon>
        <taxon>malvids</taxon>
        <taxon>Sapindales</taxon>
        <taxon>Rutaceae</taxon>
        <taxon>Aurantioideae</taxon>
        <taxon>Citrus</taxon>
    </lineage>
</organism>
<dbReference type="Gramene" id="ESR32597">
    <property type="protein sequence ID" value="ESR32597"/>
    <property type="gene ID" value="CICLE_v10005203mg"/>
</dbReference>
<evidence type="ECO:0000259" key="7">
    <source>
        <dbReference type="PROSITE" id="PS50811"/>
    </source>
</evidence>
<feature type="domain" description="WRKY" evidence="7">
    <location>
        <begin position="188"/>
        <end position="253"/>
    </location>
</feature>
<proteinExistence type="predicted"/>
<dbReference type="PANTHER" id="PTHR31221">
    <property type="entry name" value="WRKY TRANSCRIPTION FACTOR PROTEIN 1-RELATED"/>
    <property type="match status" value="1"/>
</dbReference>
<keyword evidence="2" id="KW-0805">Transcription regulation</keyword>
<dbReference type="PROSITE" id="PS50811">
    <property type="entry name" value="WRKY"/>
    <property type="match status" value="1"/>
</dbReference>
<gene>
    <name evidence="8" type="ORF">CICLE_v10005203mg</name>
</gene>
<evidence type="ECO:0000256" key="3">
    <source>
        <dbReference type="ARBA" id="ARBA00023125"/>
    </source>
</evidence>
<evidence type="ECO:0000256" key="5">
    <source>
        <dbReference type="ARBA" id="ARBA00023242"/>
    </source>
</evidence>
<dbReference type="PANTHER" id="PTHR31221:SF378">
    <property type="entry name" value="WRKY TRANSCRIPTION FACTOR 23-RELATED"/>
    <property type="match status" value="1"/>
</dbReference>
<dbReference type="GO" id="GO:0043565">
    <property type="term" value="F:sequence-specific DNA binding"/>
    <property type="evidence" value="ECO:0007669"/>
    <property type="project" value="InterPro"/>
</dbReference>
<dbReference type="eggNOG" id="ENOG502QU0Y">
    <property type="taxonomic scope" value="Eukaryota"/>
</dbReference>
<feature type="compositionally biased region" description="Pro residues" evidence="6">
    <location>
        <begin position="79"/>
        <end position="99"/>
    </location>
</feature>
<evidence type="ECO:0000256" key="1">
    <source>
        <dbReference type="ARBA" id="ARBA00004123"/>
    </source>
</evidence>
<keyword evidence="9" id="KW-1185">Reference proteome</keyword>
<evidence type="ECO:0000313" key="8">
    <source>
        <dbReference type="EMBL" id="ESR32597.1"/>
    </source>
</evidence>
<evidence type="ECO:0000256" key="2">
    <source>
        <dbReference type="ARBA" id="ARBA00023015"/>
    </source>
</evidence>
<keyword evidence="4" id="KW-0804">Transcription</keyword>
<dbReference type="KEGG" id="cic:CICLE_v10005203mg"/>
<dbReference type="InParanoid" id="V4RXW7"/>
<dbReference type="InterPro" id="IPR003657">
    <property type="entry name" value="WRKY_dom"/>
</dbReference>